<organism evidence="1 2">
    <name type="scientific">Metabacillus flavus</name>
    <dbReference type="NCBI Taxonomy" id="2823519"/>
    <lineage>
        <taxon>Bacteria</taxon>
        <taxon>Bacillati</taxon>
        <taxon>Bacillota</taxon>
        <taxon>Bacilli</taxon>
        <taxon>Bacillales</taxon>
        <taxon>Bacillaceae</taxon>
        <taxon>Metabacillus</taxon>
    </lineage>
</organism>
<dbReference type="Proteomes" id="UP000682403">
    <property type="component" value="Unassembled WGS sequence"/>
</dbReference>
<accession>A0ABS5LH49</accession>
<evidence type="ECO:0000313" key="2">
    <source>
        <dbReference type="Proteomes" id="UP000682403"/>
    </source>
</evidence>
<name>A0ABS5LH49_9BACI</name>
<evidence type="ECO:0000313" key="1">
    <source>
        <dbReference type="EMBL" id="MBS2970063.1"/>
    </source>
</evidence>
<gene>
    <name evidence="1" type="ORF">J9317_14930</name>
</gene>
<dbReference type="RefSeq" id="WP_211559911.1">
    <property type="nucleotide sequence ID" value="NZ_JAGVRK010000001.1"/>
</dbReference>
<reference evidence="1 2" key="1">
    <citation type="submission" date="2021-04" db="EMBL/GenBank/DDBJ databases">
        <title>Metabacillus sp. strain KIGAM252 whole genome sequence.</title>
        <authorList>
            <person name="Seo M.-J."/>
            <person name="Cho E.-S."/>
            <person name="Hwang C.Y."/>
            <person name="Yoon D.J."/>
        </authorList>
    </citation>
    <scope>NUCLEOTIDE SEQUENCE [LARGE SCALE GENOMIC DNA]</scope>
    <source>
        <strain evidence="1 2">KIGAM252</strain>
    </source>
</reference>
<keyword evidence="2" id="KW-1185">Reference proteome</keyword>
<sequence>MKCTGLIAGIGIGFAAAYLLKDQLKSPFISSDKALQLVKQEFKKKGPIEGSWIYTVPEDYSIHESSHKVYKTGITRTIEGSLEQYEAIVHAGTGLLLEVNKVS</sequence>
<protein>
    <recommendedName>
        <fullName evidence="3">PepSY domain-containing protein</fullName>
    </recommendedName>
</protein>
<proteinExistence type="predicted"/>
<evidence type="ECO:0008006" key="3">
    <source>
        <dbReference type="Google" id="ProtNLM"/>
    </source>
</evidence>
<comment type="caution">
    <text evidence="1">The sequence shown here is derived from an EMBL/GenBank/DDBJ whole genome shotgun (WGS) entry which is preliminary data.</text>
</comment>
<dbReference type="EMBL" id="JAGVRK010000001">
    <property type="protein sequence ID" value="MBS2970063.1"/>
    <property type="molecule type" value="Genomic_DNA"/>
</dbReference>